<organism evidence="1 2">
    <name type="scientific">Coniosporium apollinis (strain CBS 100218)</name>
    <name type="common">Rock-inhabiting black yeast</name>
    <dbReference type="NCBI Taxonomy" id="1168221"/>
    <lineage>
        <taxon>Eukaryota</taxon>
        <taxon>Fungi</taxon>
        <taxon>Dikarya</taxon>
        <taxon>Ascomycota</taxon>
        <taxon>Pezizomycotina</taxon>
        <taxon>Dothideomycetes</taxon>
        <taxon>Dothideomycetes incertae sedis</taxon>
        <taxon>Coniosporium</taxon>
    </lineage>
</organism>
<proteinExistence type="predicted"/>
<name>R7YI82_CONA1</name>
<dbReference type="HOGENOM" id="CLU_2573784_0_0_1"/>
<gene>
    <name evidence="1" type="ORF">W97_00585</name>
</gene>
<dbReference type="GeneID" id="19897896"/>
<sequence length="81" mass="8741">MPFVKALKKDVESSGFTDPLNCKLAFDEKEVMEQIKPALAATVYKCKEVEIVEVNPNAAAKLPVAAQSAVPRSSGIDFANM</sequence>
<protein>
    <submittedName>
        <fullName evidence="1">Uncharacterized protein</fullName>
    </submittedName>
</protein>
<dbReference type="EMBL" id="JH767555">
    <property type="protein sequence ID" value="EON61371.1"/>
    <property type="molecule type" value="Genomic_DNA"/>
</dbReference>
<reference evidence="2" key="1">
    <citation type="submission" date="2012-06" db="EMBL/GenBank/DDBJ databases">
        <title>The genome sequence of Coniosporium apollinis CBS 100218.</title>
        <authorList>
            <consortium name="The Broad Institute Genome Sequencing Platform"/>
            <person name="Cuomo C."/>
            <person name="Gorbushina A."/>
            <person name="Noack S."/>
            <person name="Walker B."/>
            <person name="Young S.K."/>
            <person name="Zeng Q."/>
            <person name="Gargeya S."/>
            <person name="Fitzgerald M."/>
            <person name="Haas B."/>
            <person name="Abouelleil A."/>
            <person name="Alvarado L."/>
            <person name="Arachchi H.M."/>
            <person name="Berlin A.M."/>
            <person name="Chapman S.B."/>
            <person name="Goldberg J."/>
            <person name="Griggs A."/>
            <person name="Gujja S."/>
            <person name="Hansen M."/>
            <person name="Howarth C."/>
            <person name="Imamovic A."/>
            <person name="Larimer J."/>
            <person name="McCowan C."/>
            <person name="Montmayeur A."/>
            <person name="Murphy C."/>
            <person name="Neiman D."/>
            <person name="Pearson M."/>
            <person name="Priest M."/>
            <person name="Roberts A."/>
            <person name="Saif S."/>
            <person name="Shea T."/>
            <person name="Sisk P."/>
            <person name="Sykes S."/>
            <person name="Wortman J."/>
            <person name="Nusbaum C."/>
            <person name="Birren B."/>
        </authorList>
    </citation>
    <scope>NUCLEOTIDE SEQUENCE [LARGE SCALE GENOMIC DNA]</scope>
    <source>
        <strain evidence="2">CBS 100218</strain>
    </source>
</reference>
<accession>R7YI82</accession>
<dbReference type="RefSeq" id="XP_007776688.1">
    <property type="nucleotide sequence ID" value="XM_007778498.1"/>
</dbReference>
<evidence type="ECO:0000313" key="1">
    <source>
        <dbReference type="EMBL" id="EON61371.1"/>
    </source>
</evidence>
<keyword evidence="2" id="KW-1185">Reference proteome</keyword>
<dbReference type="AlphaFoldDB" id="R7YI82"/>
<evidence type="ECO:0000313" key="2">
    <source>
        <dbReference type="Proteomes" id="UP000016924"/>
    </source>
</evidence>
<dbReference type="Proteomes" id="UP000016924">
    <property type="component" value="Unassembled WGS sequence"/>
</dbReference>